<protein>
    <recommendedName>
        <fullName evidence="5">CST complex subunit Stn1 N-terminal domain-containing protein</fullName>
    </recommendedName>
</protein>
<name>A0A6A6S6P6_9PLEO</name>
<dbReference type="Gene3D" id="2.40.50.140">
    <property type="entry name" value="Nucleic acid-binding proteins"/>
    <property type="match status" value="1"/>
</dbReference>
<dbReference type="OrthoDB" id="77828at2759"/>
<evidence type="ECO:0000256" key="3">
    <source>
        <dbReference type="ARBA" id="ARBA00022895"/>
    </source>
</evidence>
<proteinExistence type="predicted"/>
<sequence length="256" mass="29595">MSTHQPTTKTFRIYPAYCFRVSPTWDGWVRLSAADVHALRTEPEFKGQRIYFHLNHPIRFVCVVGAVVAIDDINFKYTALTIDDGSGATIELKIVRQPPNADEPDKSNTVINNVNVHSHRGVFEVSVDHQQVDIGTVIKAKGTISEFRGLKQVELKRAWIVSTTNEEVQAWEKMATFKKDVLSRPWRLTSAQHKQIVKEDRKREETEKREQFEYRRKKVAHEKKKKAKKMMLAKLEAKLESRRPKDERLMNGSALV</sequence>
<keyword evidence="2" id="KW-0158">Chromosome</keyword>
<dbReference type="InterPro" id="IPR018856">
    <property type="entry name" value="Stn1_N"/>
</dbReference>
<dbReference type="Proteomes" id="UP000799753">
    <property type="component" value="Unassembled WGS sequence"/>
</dbReference>
<evidence type="ECO:0000256" key="2">
    <source>
        <dbReference type="ARBA" id="ARBA00022454"/>
    </source>
</evidence>
<dbReference type="Pfam" id="PF10451">
    <property type="entry name" value="Stn1"/>
    <property type="match status" value="1"/>
</dbReference>
<keyword evidence="7" id="KW-1185">Reference proteome</keyword>
<keyword evidence="3" id="KW-0779">Telomere</keyword>
<evidence type="ECO:0000313" key="6">
    <source>
        <dbReference type="EMBL" id="KAF2643536.1"/>
    </source>
</evidence>
<evidence type="ECO:0000313" key="7">
    <source>
        <dbReference type="Proteomes" id="UP000799753"/>
    </source>
</evidence>
<accession>A0A6A6S6P6</accession>
<dbReference type="GO" id="GO:0000781">
    <property type="term" value="C:chromosome, telomeric region"/>
    <property type="evidence" value="ECO:0007669"/>
    <property type="project" value="UniProtKB-SubCell"/>
</dbReference>
<dbReference type="AlphaFoldDB" id="A0A6A6S6P6"/>
<feature type="compositionally biased region" description="Basic residues" evidence="4">
    <location>
        <begin position="215"/>
        <end position="227"/>
    </location>
</feature>
<feature type="compositionally biased region" description="Basic and acidic residues" evidence="4">
    <location>
        <begin position="197"/>
        <end position="214"/>
    </location>
</feature>
<dbReference type="SUPFAM" id="SSF50249">
    <property type="entry name" value="Nucleic acid-binding proteins"/>
    <property type="match status" value="1"/>
</dbReference>
<gene>
    <name evidence="6" type="ORF">P280DRAFT_515933</name>
</gene>
<evidence type="ECO:0000256" key="4">
    <source>
        <dbReference type="SAM" id="MobiDB-lite"/>
    </source>
</evidence>
<organism evidence="6 7">
    <name type="scientific">Massarina eburnea CBS 473.64</name>
    <dbReference type="NCBI Taxonomy" id="1395130"/>
    <lineage>
        <taxon>Eukaryota</taxon>
        <taxon>Fungi</taxon>
        <taxon>Dikarya</taxon>
        <taxon>Ascomycota</taxon>
        <taxon>Pezizomycotina</taxon>
        <taxon>Dothideomycetes</taxon>
        <taxon>Pleosporomycetidae</taxon>
        <taxon>Pleosporales</taxon>
        <taxon>Massarineae</taxon>
        <taxon>Massarinaceae</taxon>
        <taxon>Massarina</taxon>
    </lineage>
</organism>
<evidence type="ECO:0000259" key="5">
    <source>
        <dbReference type="Pfam" id="PF10451"/>
    </source>
</evidence>
<feature type="region of interest" description="Disordered" evidence="4">
    <location>
        <begin position="197"/>
        <end position="227"/>
    </location>
</feature>
<dbReference type="EMBL" id="MU006780">
    <property type="protein sequence ID" value="KAF2643536.1"/>
    <property type="molecule type" value="Genomic_DNA"/>
</dbReference>
<evidence type="ECO:0000256" key="1">
    <source>
        <dbReference type="ARBA" id="ARBA00004574"/>
    </source>
</evidence>
<reference evidence="6" key="1">
    <citation type="journal article" date="2020" name="Stud. Mycol.">
        <title>101 Dothideomycetes genomes: a test case for predicting lifestyles and emergence of pathogens.</title>
        <authorList>
            <person name="Haridas S."/>
            <person name="Albert R."/>
            <person name="Binder M."/>
            <person name="Bloem J."/>
            <person name="Labutti K."/>
            <person name="Salamov A."/>
            <person name="Andreopoulos B."/>
            <person name="Baker S."/>
            <person name="Barry K."/>
            <person name="Bills G."/>
            <person name="Bluhm B."/>
            <person name="Cannon C."/>
            <person name="Castanera R."/>
            <person name="Culley D."/>
            <person name="Daum C."/>
            <person name="Ezra D."/>
            <person name="Gonzalez J."/>
            <person name="Henrissat B."/>
            <person name="Kuo A."/>
            <person name="Liang C."/>
            <person name="Lipzen A."/>
            <person name="Lutzoni F."/>
            <person name="Magnuson J."/>
            <person name="Mondo S."/>
            <person name="Nolan M."/>
            <person name="Ohm R."/>
            <person name="Pangilinan J."/>
            <person name="Park H.-J."/>
            <person name="Ramirez L."/>
            <person name="Alfaro M."/>
            <person name="Sun H."/>
            <person name="Tritt A."/>
            <person name="Yoshinaga Y."/>
            <person name="Zwiers L.-H."/>
            <person name="Turgeon B."/>
            <person name="Goodwin S."/>
            <person name="Spatafora J."/>
            <person name="Crous P."/>
            <person name="Grigoriev I."/>
        </authorList>
    </citation>
    <scope>NUCLEOTIDE SEQUENCE</scope>
    <source>
        <strain evidence="6">CBS 473.64</strain>
    </source>
</reference>
<dbReference type="CDD" id="cd03524">
    <property type="entry name" value="RPA2_OBF_family"/>
    <property type="match status" value="1"/>
</dbReference>
<comment type="subcellular location">
    <subcellularLocation>
        <location evidence="1">Chromosome</location>
        <location evidence="1">Telomere</location>
    </subcellularLocation>
</comment>
<dbReference type="InterPro" id="IPR012340">
    <property type="entry name" value="NA-bd_OB-fold"/>
</dbReference>
<feature type="domain" description="CST complex subunit Stn1 N-terminal" evidence="5">
    <location>
        <begin position="48"/>
        <end position="243"/>
    </location>
</feature>